<protein>
    <submittedName>
        <fullName evidence="1">Uncharacterized protein</fullName>
    </submittedName>
</protein>
<name>A0AAN9ILL3_CROPI</name>
<accession>A0AAN9ILL3</accession>
<keyword evidence="2" id="KW-1185">Reference proteome</keyword>
<dbReference type="Proteomes" id="UP001372338">
    <property type="component" value="Unassembled WGS sequence"/>
</dbReference>
<proteinExistence type="predicted"/>
<organism evidence="1 2">
    <name type="scientific">Crotalaria pallida</name>
    <name type="common">Smooth rattlebox</name>
    <name type="synonym">Crotalaria striata</name>
    <dbReference type="NCBI Taxonomy" id="3830"/>
    <lineage>
        <taxon>Eukaryota</taxon>
        <taxon>Viridiplantae</taxon>
        <taxon>Streptophyta</taxon>
        <taxon>Embryophyta</taxon>
        <taxon>Tracheophyta</taxon>
        <taxon>Spermatophyta</taxon>
        <taxon>Magnoliopsida</taxon>
        <taxon>eudicotyledons</taxon>
        <taxon>Gunneridae</taxon>
        <taxon>Pentapetalae</taxon>
        <taxon>rosids</taxon>
        <taxon>fabids</taxon>
        <taxon>Fabales</taxon>
        <taxon>Fabaceae</taxon>
        <taxon>Papilionoideae</taxon>
        <taxon>50 kb inversion clade</taxon>
        <taxon>genistoids sensu lato</taxon>
        <taxon>core genistoids</taxon>
        <taxon>Crotalarieae</taxon>
        <taxon>Crotalaria</taxon>
    </lineage>
</organism>
<gene>
    <name evidence="1" type="ORF">RIF29_09020</name>
</gene>
<dbReference type="EMBL" id="JAYWIO010000002">
    <property type="protein sequence ID" value="KAK7281231.1"/>
    <property type="molecule type" value="Genomic_DNA"/>
</dbReference>
<evidence type="ECO:0000313" key="1">
    <source>
        <dbReference type="EMBL" id="KAK7281231.1"/>
    </source>
</evidence>
<dbReference type="AlphaFoldDB" id="A0AAN9ILL3"/>
<evidence type="ECO:0000313" key="2">
    <source>
        <dbReference type="Proteomes" id="UP001372338"/>
    </source>
</evidence>
<comment type="caution">
    <text evidence="1">The sequence shown here is derived from an EMBL/GenBank/DDBJ whole genome shotgun (WGS) entry which is preliminary data.</text>
</comment>
<sequence>MTKNRLKLKEEEAAFHAAEADVQGEEFMDAQPDRPPPHPDFDYRAMHDSFINYVDLSIDRVNTRLDHMEQNILDSQIAMEQRMMDAFATPSFLTRVIKK</sequence>
<reference evidence="1 2" key="1">
    <citation type="submission" date="2024-01" db="EMBL/GenBank/DDBJ databases">
        <title>The genomes of 5 underutilized Papilionoideae crops provide insights into root nodulation and disease resistanc.</title>
        <authorList>
            <person name="Yuan L."/>
        </authorList>
    </citation>
    <scope>NUCLEOTIDE SEQUENCE [LARGE SCALE GENOMIC DNA]</scope>
    <source>
        <strain evidence="1">ZHUSHIDOU_FW_LH</strain>
        <tissue evidence="1">Leaf</tissue>
    </source>
</reference>